<reference evidence="16" key="3">
    <citation type="submission" date="2015-06" db="UniProtKB">
        <authorList>
            <consortium name="EnsemblProtists"/>
        </authorList>
    </citation>
    <scope>IDENTIFICATION</scope>
</reference>
<evidence type="ECO:0000256" key="6">
    <source>
        <dbReference type="ARBA" id="ARBA00022516"/>
    </source>
</evidence>
<accession>L1JHN0</accession>
<dbReference type="OrthoDB" id="264532at2759"/>
<evidence type="ECO:0000256" key="12">
    <source>
        <dbReference type="ARBA" id="ARBA00023098"/>
    </source>
</evidence>
<dbReference type="HOGENOM" id="CLU_023995_0_2_1"/>
<sequence length="254" mass="29060">MEWTWFLKLDDTKYVIGQHPHGIFALGQIAWMFTSYKNPLYRRFPFLRNKVHSTGASIIYFIPFVRELFMIFGHIDVSRSALKRTLNKGSSVGIVVGGEAEVLLARNDEDTVVLKERKGFVKLALQNGADLLPTYCFHNTNVFHINTSLLRGFRKWLQKNFKCSIPVCWGWRGTPLPHPVPLCLAIGDPIKVPKPSPGQEITDKMVDEYHKKYIEALTKLFEECKAAAGYPEDRMLNVVDAHYVHPECIKAKLL</sequence>
<keyword evidence="7" id="KW-0808">Transferase</keyword>
<keyword evidence="10" id="KW-0256">Endoplasmic reticulum</keyword>
<dbReference type="Proteomes" id="UP000011087">
    <property type="component" value="Unassembled WGS sequence"/>
</dbReference>
<organism evidence="15">
    <name type="scientific">Guillardia theta (strain CCMP2712)</name>
    <name type="common">Cryptophyte</name>
    <dbReference type="NCBI Taxonomy" id="905079"/>
    <lineage>
        <taxon>Eukaryota</taxon>
        <taxon>Cryptophyceae</taxon>
        <taxon>Pyrenomonadales</taxon>
        <taxon>Geminigeraceae</taxon>
        <taxon>Guillardia</taxon>
    </lineage>
</organism>
<evidence type="ECO:0000256" key="5">
    <source>
        <dbReference type="ARBA" id="ARBA00013244"/>
    </source>
</evidence>
<dbReference type="EMBL" id="JH992989">
    <property type="protein sequence ID" value="EKX47605.1"/>
    <property type="molecule type" value="Genomic_DNA"/>
</dbReference>
<evidence type="ECO:0000313" key="16">
    <source>
        <dbReference type="EnsemblProtists" id="EKX47605"/>
    </source>
</evidence>
<evidence type="ECO:0000313" key="17">
    <source>
        <dbReference type="Proteomes" id="UP000011087"/>
    </source>
</evidence>
<dbReference type="InterPro" id="IPR007130">
    <property type="entry name" value="DAGAT"/>
</dbReference>
<dbReference type="KEGG" id="gtt:GUITHDRAFT_152035"/>
<dbReference type="EC" id="2.3.1.20" evidence="5"/>
<dbReference type="GO" id="GO:0005789">
    <property type="term" value="C:endoplasmic reticulum membrane"/>
    <property type="evidence" value="ECO:0007669"/>
    <property type="project" value="UniProtKB-SubCell"/>
</dbReference>
<evidence type="ECO:0000256" key="1">
    <source>
        <dbReference type="ARBA" id="ARBA00004477"/>
    </source>
</evidence>
<comment type="pathway">
    <text evidence="2">Glycerolipid metabolism; triacylglycerol biosynthesis.</text>
</comment>
<dbReference type="GO" id="GO:0006071">
    <property type="term" value="P:glycerol metabolic process"/>
    <property type="evidence" value="ECO:0007669"/>
    <property type="project" value="UniProtKB-KW"/>
</dbReference>
<dbReference type="SUPFAM" id="SSF69593">
    <property type="entry name" value="Glycerol-3-phosphate (1)-acyltransferase"/>
    <property type="match status" value="1"/>
</dbReference>
<keyword evidence="13" id="KW-0472">Membrane</keyword>
<evidence type="ECO:0000256" key="3">
    <source>
        <dbReference type="ARBA" id="ARBA00005189"/>
    </source>
</evidence>
<gene>
    <name evidence="15" type="ORF">GUITHDRAFT_152035</name>
</gene>
<dbReference type="AlphaFoldDB" id="L1JHN0"/>
<dbReference type="CDD" id="cd07987">
    <property type="entry name" value="LPLAT_MGAT-like"/>
    <property type="match status" value="1"/>
</dbReference>
<evidence type="ECO:0000256" key="7">
    <source>
        <dbReference type="ARBA" id="ARBA00022679"/>
    </source>
</evidence>
<evidence type="ECO:0000256" key="10">
    <source>
        <dbReference type="ARBA" id="ARBA00022824"/>
    </source>
</evidence>
<evidence type="ECO:0000256" key="13">
    <source>
        <dbReference type="ARBA" id="ARBA00023136"/>
    </source>
</evidence>
<dbReference type="eggNOG" id="KOG0831">
    <property type="taxonomic scope" value="Eukaryota"/>
</dbReference>
<dbReference type="STRING" id="905079.L1JHN0"/>
<protein>
    <recommendedName>
        <fullName evidence="5">diacylglycerol O-acyltransferase</fullName>
        <ecNumber evidence="5">2.3.1.20</ecNumber>
    </recommendedName>
</protein>
<evidence type="ECO:0000256" key="9">
    <source>
        <dbReference type="ARBA" id="ARBA00022798"/>
    </source>
</evidence>
<reference evidence="17" key="2">
    <citation type="submission" date="2012-11" db="EMBL/GenBank/DDBJ databases">
        <authorList>
            <person name="Kuo A."/>
            <person name="Curtis B.A."/>
            <person name="Tanifuji G."/>
            <person name="Burki F."/>
            <person name="Gruber A."/>
            <person name="Irimia M."/>
            <person name="Maruyama S."/>
            <person name="Arias M.C."/>
            <person name="Ball S.G."/>
            <person name="Gile G.H."/>
            <person name="Hirakawa Y."/>
            <person name="Hopkins J.F."/>
            <person name="Rensing S.A."/>
            <person name="Schmutz J."/>
            <person name="Symeonidi A."/>
            <person name="Elias M."/>
            <person name="Eveleigh R.J."/>
            <person name="Herman E.K."/>
            <person name="Klute M.J."/>
            <person name="Nakayama T."/>
            <person name="Obornik M."/>
            <person name="Reyes-Prieto A."/>
            <person name="Armbrust E.V."/>
            <person name="Aves S.J."/>
            <person name="Beiko R.G."/>
            <person name="Coutinho P."/>
            <person name="Dacks J.B."/>
            <person name="Durnford D.G."/>
            <person name="Fast N.M."/>
            <person name="Green B.R."/>
            <person name="Grisdale C."/>
            <person name="Hempe F."/>
            <person name="Henrissat B."/>
            <person name="Hoppner M.P."/>
            <person name="Ishida K.-I."/>
            <person name="Kim E."/>
            <person name="Koreny L."/>
            <person name="Kroth P.G."/>
            <person name="Liu Y."/>
            <person name="Malik S.-B."/>
            <person name="Maier U.G."/>
            <person name="McRose D."/>
            <person name="Mock T."/>
            <person name="Neilson J.A."/>
            <person name="Onodera N.T."/>
            <person name="Poole A.M."/>
            <person name="Pritham E.J."/>
            <person name="Richards T.A."/>
            <person name="Rocap G."/>
            <person name="Roy S.W."/>
            <person name="Sarai C."/>
            <person name="Schaack S."/>
            <person name="Shirato S."/>
            <person name="Slamovits C.H."/>
            <person name="Spencer D.F."/>
            <person name="Suzuki S."/>
            <person name="Worden A.Z."/>
            <person name="Zauner S."/>
            <person name="Barry K."/>
            <person name="Bell C."/>
            <person name="Bharti A.K."/>
            <person name="Crow J.A."/>
            <person name="Grimwood J."/>
            <person name="Kramer R."/>
            <person name="Lindquist E."/>
            <person name="Lucas S."/>
            <person name="Salamov A."/>
            <person name="McFadden G.I."/>
            <person name="Lane C.E."/>
            <person name="Keeling P.J."/>
            <person name="Gray M.W."/>
            <person name="Grigoriev I.V."/>
            <person name="Archibald J.M."/>
        </authorList>
    </citation>
    <scope>NUCLEOTIDE SEQUENCE</scope>
    <source>
        <strain evidence="17">CCMP2712</strain>
    </source>
</reference>
<evidence type="ECO:0000256" key="2">
    <source>
        <dbReference type="ARBA" id="ARBA00004771"/>
    </source>
</evidence>
<dbReference type="GeneID" id="17304349"/>
<comment type="subcellular location">
    <subcellularLocation>
        <location evidence="1">Endoplasmic reticulum membrane</location>
        <topology evidence="1">Multi-pass membrane protein</topology>
    </subcellularLocation>
</comment>
<dbReference type="GO" id="GO:0004144">
    <property type="term" value="F:diacylglycerol O-acyltransferase activity"/>
    <property type="evidence" value="ECO:0007669"/>
    <property type="project" value="UniProtKB-EC"/>
</dbReference>
<dbReference type="Pfam" id="PF03982">
    <property type="entry name" value="DAGAT"/>
    <property type="match status" value="1"/>
</dbReference>
<comment type="pathway">
    <text evidence="3">Lipid metabolism.</text>
</comment>
<keyword evidence="11" id="KW-1133">Transmembrane helix</keyword>
<evidence type="ECO:0000256" key="8">
    <source>
        <dbReference type="ARBA" id="ARBA00022692"/>
    </source>
</evidence>
<keyword evidence="14" id="KW-0012">Acyltransferase</keyword>
<evidence type="ECO:0000256" key="4">
    <source>
        <dbReference type="ARBA" id="ARBA00005420"/>
    </source>
</evidence>
<dbReference type="PaxDb" id="55529-EKX47605"/>
<evidence type="ECO:0000313" key="15">
    <source>
        <dbReference type="EMBL" id="EKX47605.1"/>
    </source>
</evidence>
<evidence type="ECO:0000256" key="14">
    <source>
        <dbReference type="ARBA" id="ARBA00023315"/>
    </source>
</evidence>
<dbReference type="EnsemblProtists" id="EKX47605">
    <property type="protein sequence ID" value="EKX47605"/>
    <property type="gene ID" value="GUITHDRAFT_152035"/>
</dbReference>
<dbReference type="PANTHER" id="PTHR12317:SF0">
    <property type="entry name" value="ACYLTRANSFERASE"/>
    <property type="match status" value="1"/>
</dbReference>
<reference evidence="15 17" key="1">
    <citation type="journal article" date="2012" name="Nature">
        <title>Algal genomes reveal evolutionary mosaicism and the fate of nucleomorphs.</title>
        <authorList>
            <consortium name="DOE Joint Genome Institute"/>
            <person name="Curtis B.A."/>
            <person name="Tanifuji G."/>
            <person name="Burki F."/>
            <person name="Gruber A."/>
            <person name="Irimia M."/>
            <person name="Maruyama S."/>
            <person name="Arias M.C."/>
            <person name="Ball S.G."/>
            <person name="Gile G.H."/>
            <person name="Hirakawa Y."/>
            <person name="Hopkins J.F."/>
            <person name="Kuo A."/>
            <person name="Rensing S.A."/>
            <person name="Schmutz J."/>
            <person name="Symeonidi A."/>
            <person name="Elias M."/>
            <person name="Eveleigh R.J."/>
            <person name="Herman E.K."/>
            <person name="Klute M.J."/>
            <person name="Nakayama T."/>
            <person name="Obornik M."/>
            <person name="Reyes-Prieto A."/>
            <person name="Armbrust E.V."/>
            <person name="Aves S.J."/>
            <person name="Beiko R.G."/>
            <person name="Coutinho P."/>
            <person name="Dacks J.B."/>
            <person name="Durnford D.G."/>
            <person name="Fast N.M."/>
            <person name="Green B.R."/>
            <person name="Grisdale C.J."/>
            <person name="Hempel F."/>
            <person name="Henrissat B."/>
            <person name="Hoppner M.P."/>
            <person name="Ishida K."/>
            <person name="Kim E."/>
            <person name="Koreny L."/>
            <person name="Kroth P.G."/>
            <person name="Liu Y."/>
            <person name="Malik S.B."/>
            <person name="Maier U.G."/>
            <person name="McRose D."/>
            <person name="Mock T."/>
            <person name="Neilson J.A."/>
            <person name="Onodera N.T."/>
            <person name="Poole A.M."/>
            <person name="Pritham E.J."/>
            <person name="Richards T.A."/>
            <person name="Rocap G."/>
            <person name="Roy S.W."/>
            <person name="Sarai C."/>
            <person name="Schaack S."/>
            <person name="Shirato S."/>
            <person name="Slamovits C.H."/>
            <person name="Spencer D.F."/>
            <person name="Suzuki S."/>
            <person name="Worden A.Z."/>
            <person name="Zauner S."/>
            <person name="Barry K."/>
            <person name="Bell C."/>
            <person name="Bharti A.K."/>
            <person name="Crow J.A."/>
            <person name="Grimwood J."/>
            <person name="Kramer R."/>
            <person name="Lindquist E."/>
            <person name="Lucas S."/>
            <person name="Salamov A."/>
            <person name="McFadden G.I."/>
            <person name="Lane C.E."/>
            <person name="Keeling P.J."/>
            <person name="Gray M.W."/>
            <person name="Grigoriev I.V."/>
            <person name="Archibald J.M."/>
        </authorList>
    </citation>
    <scope>NUCLEOTIDE SEQUENCE</scope>
    <source>
        <strain evidence="15 17">CCMP2712</strain>
    </source>
</reference>
<dbReference type="GO" id="GO:0019432">
    <property type="term" value="P:triglyceride biosynthetic process"/>
    <property type="evidence" value="ECO:0007669"/>
    <property type="project" value="TreeGrafter"/>
</dbReference>
<keyword evidence="12" id="KW-0443">Lipid metabolism</keyword>
<name>L1JHN0_GUITC</name>
<dbReference type="RefSeq" id="XP_005834585.1">
    <property type="nucleotide sequence ID" value="XM_005834528.1"/>
</dbReference>
<evidence type="ECO:0000256" key="11">
    <source>
        <dbReference type="ARBA" id="ARBA00022989"/>
    </source>
</evidence>
<keyword evidence="17" id="KW-1185">Reference proteome</keyword>
<proteinExistence type="inferred from homology"/>
<dbReference type="OMA" id="SHARWIQ"/>
<dbReference type="PANTHER" id="PTHR12317">
    <property type="entry name" value="DIACYLGLYCEROL O-ACYLTRANSFERASE"/>
    <property type="match status" value="1"/>
</dbReference>
<keyword evidence="8" id="KW-0812">Transmembrane</keyword>
<comment type="similarity">
    <text evidence="4">Belongs to the diacylglycerol acyltransferase family.</text>
</comment>
<keyword evidence="9" id="KW-0319">Glycerol metabolism</keyword>
<keyword evidence="6" id="KW-0444">Lipid biosynthesis</keyword>